<accession>A0ABD5NRN4</accession>
<keyword evidence="4" id="KW-1185">Reference proteome</keyword>
<dbReference type="GeneID" id="73901918"/>
<feature type="domain" description="DUF7998" evidence="2">
    <location>
        <begin position="16"/>
        <end position="199"/>
    </location>
</feature>
<dbReference type="AlphaFoldDB" id="A0ABD5NRN4"/>
<gene>
    <name evidence="3" type="ORF">ACFOUR_12940</name>
</gene>
<dbReference type="EMBL" id="JBHSAQ010000011">
    <property type="protein sequence ID" value="MFC3959264.1"/>
    <property type="molecule type" value="Genomic_DNA"/>
</dbReference>
<proteinExistence type="predicted"/>
<feature type="region of interest" description="Disordered" evidence="1">
    <location>
        <begin position="207"/>
        <end position="240"/>
    </location>
</feature>
<name>A0ABD5NRN4_9EURY</name>
<evidence type="ECO:0000313" key="3">
    <source>
        <dbReference type="EMBL" id="MFC3959264.1"/>
    </source>
</evidence>
<dbReference type="InterPro" id="IPR058311">
    <property type="entry name" value="DUF7998"/>
</dbReference>
<comment type="caution">
    <text evidence="3">The sequence shown here is derived from an EMBL/GenBank/DDBJ whole genome shotgun (WGS) entry which is preliminary data.</text>
</comment>
<dbReference type="Proteomes" id="UP001595846">
    <property type="component" value="Unassembled WGS sequence"/>
</dbReference>
<reference evidence="3 4" key="1">
    <citation type="journal article" date="2019" name="Int. J. Syst. Evol. Microbiol.">
        <title>The Global Catalogue of Microorganisms (GCM) 10K type strain sequencing project: providing services to taxonomists for standard genome sequencing and annotation.</title>
        <authorList>
            <consortium name="The Broad Institute Genomics Platform"/>
            <consortium name="The Broad Institute Genome Sequencing Center for Infectious Disease"/>
            <person name="Wu L."/>
            <person name="Ma J."/>
        </authorList>
    </citation>
    <scope>NUCLEOTIDE SEQUENCE [LARGE SCALE GENOMIC DNA]</scope>
    <source>
        <strain evidence="3 4">IBRC-M 10256</strain>
    </source>
</reference>
<organism evidence="3 4">
    <name type="scientific">Halovivax cerinus</name>
    <dbReference type="NCBI Taxonomy" id="1487865"/>
    <lineage>
        <taxon>Archaea</taxon>
        <taxon>Methanobacteriati</taxon>
        <taxon>Methanobacteriota</taxon>
        <taxon>Stenosarchaea group</taxon>
        <taxon>Halobacteria</taxon>
        <taxon>Halobacteriales</taxon>
        <taxon>Natrialbaceae</taxon>
        <taxon>Halovivax</taxon>
    </lineage>
</organism>
<dbReference type="Pfam" id="PF25979">
    <property type="entry name" value="DUF7998"/>
    <property type="match status" value="1"/>
</dbReference>
<evidence type="ECO:0000313" key="4">
    <source>
        <dbReference type="Proteomes" id="UP001595846"/>
    </source>
</evidence>
<evidence type="ECO:0000259" key="2">
    <source>
        <dbReference type="Pfam" id="PF25979"/>
    </source>
</evidence>
<feature type="compositionally biased region" description="Basic and acidic residues" evidence="1">
    <location>
        <begin position="229"/>
        <end position="240"/>
    </location>
</feature>
<protein>
    <recommendedName>
        <fullName evidence="2">DUF7998 domain-containing protein</fullName>
    </recommendedName>
</protein>
<evidence type="ECO:0000256" key="1">
    <source>
        <dbReference type="SAM" id="MobiDB-lite"/>
    </source>
</evidence>
<dbReference type="RefSeq" id="WP_256532811.1">
    <property type="nucleotide sequence ID" value="NZ_CP101824.1"/>
</dbReference>
<sequence>MAGFSNPFARGDDGGLFDDYDEFVPDTIPQPGPFLAGLSVLSGDDHLAFHRLTRDLFEERGVYDMTFNYNLARLNLDSRHPDAGYRYARERLDPAALVDAVETSGDGDDSPHHDDRCHLEDSFPAGELSVLRAEFTPTTPFCPQCHTLAIGSFRAWNGLADRHEYDLVRVRAHPMHHKSESINEELAAMEAAYLETGDAAVTVETGAVDGGDDRTAPGDEGMGRMYEQPTDRPQDVDAPF</sequence>